<evidence type="ECO:0000256" key="2">
    <source>
        <dbReference type="ARBA" id="ARBA00022692"/>
    </source>
</evidence>
<feature type="domain" description="DUF202" evidence="7">
    <location>
        <begin position="97"/>
        <end position="158"/>
    </location>
</feature>
<evidence type="ECO:0000256" key="4">
    <source>
        <dbReference type="ARBA" id="ARBA00023136"/>
    </source>
</evidence>
<evidence type="ECO:0000313" key="8">
    <source>
        <dbReference type="EMBL" id="QEF99711.1"/>
    </source>
</evidence>
<gene>
    <name evidence="8" type="ORF">Mal15_37770</name>
</gene>
<keyword evidence="2 6" id="KW-0812">Transmembrane</keyword>
<dbReference type="KEGG" id="smam:Mal15_37770"/>
<organism evidence="8 9">
    <name type="scientific">Stieleria maiorica</name>
    <dbReference type="NCBI Taxonomy" id="2795974"/>
    <lineage>
        <taxon>Bacteria</taxon>
        <taxon>Pseudomonadati</taxon>
        <taxon>Planctomycetota</taxon>
        <taxon>Planctomycetia</taxon>
        <taxon>Pirellulales</taxon>
        <taxon>Pirellulaceae</taxon>
        <taxon>Stieleria</taxon>
    </lineage>
</organism>
<evidence type="ECO:0000256" key="5">
    <source>
        <dbReference type="SAM" id="MobiDB-lite"/>
    </source>
</evidence>
<keyword evidence="3 6" id="KW-1133">Transmembrane helix</keyword>
<evidence type="ECO:0000259" key="7">
    <source>
        <dbReference type="Pfam" id="PF02656"/>
    </source>
</evidence>
<dbReference type="InterPro" id="IPR003807">
    <property type="entry name" value="DUF202"/>
</dbReference>
<feature type="transmembrane region" description="Helical" evidence="6">
    <location>
        <begin position="106"/>
        <end position="127"/>
    </location>
</feature>
<dbReference type="Pfam" id="PF02656">
    <property type="entry name" value="DUF202"/>
    <property type="match status" value="1"/>
</dbReference>
<proteinExistence type="predicted"/>
<name>A0A5B9MEL2_9BACT</name>
<dbReference type="EMBL" id="CP036264">
    <property type="protein sequence ID" value="QEF99711.1"/>
    <property type="molecule type" value="Genomic_DNA"/>
</dbReference>
<keyword evidence="4 6" id="KW-0472">Membrane</keyword>
<sequence>MSTQFTMAPFSPGFVGEKSHAINCGPICVDTNALRERVTSRVQSFPALTWRFVNSCTSVSRENLQTIMPSNHDPSSSQEAPPSPQPPRAVPDLALVRTDLANERTLLAYGRTALMLVATGVSLVKFLDVSFDFVVLGWGLIGCGAIVGAIGTYRFASLKQRLNKVREG</sequence>
<evidence type="ECO:0000313" key="9">
    <source>
        <dbReference type="Proteomes" id="UP000321353"/>
    </source>
</evidence>
<feature type="transmembrane region" description="Helical" evidence="6">
    <location>
        <begin position="133"/>
        <end position="156"/>
    </location>
</feature>
<dbReference type="Proteomes" id="UP000321353">
    <property type="component" value="Chromosome"/>
</dbReference>
<keyword evidence="9" id="KW-1185">Reference proteome</keyword>
<protein>
    <recommendedName>
        <fullName evidence="7">DUF202 domain-containing protein</fullName>
    </recommendedName>
</protein>
<accession>A0A5B9MEL2</accession>
<dbReference type="GO" id="GO:0012505">
    <property type="term" value="C:endomembrane system"/>
    <property type="evidence" value="ECO:0007669"/>
    <property type="project" value="UniProtKB-SubCell"/>
</dbReference>
<dbReference type="AlphaFoldDB" id="A0A5B9MEL2"/>
<evidence type="ECO:0000256" key="6">
    <source>
        <dbReference type="SAM" id="Phobius"/>
    </source>
</evidence>
<evidence type="ECO:0000256" key="3">
    <source>
        <dbReference type="ARBA" id="ARBA00022989"/>
    </source>
</evidence>
<evidence type="ECO:0000256" key="1">
    <source>
        <dbReference type="ARBA" id="ARBA00004127"/>
    </source>
</evidence>
<feature type="region of interest" description="Disordered" evidence="5">
    <location>
        <begin position="67"/>
        <end position="89"/>
    </location>
</feature>
<comment type="subcellular location">
    <subcellularLocation>
        <location evidence="1">Endomembrane system</location>
        <topology evidence="1">Multi-pass membrane protein</topology>
    </subcellularLocation>
</comment>
<reference evidence="8 9" key="1">
    <citation type="submission" date="2019-02" db="EMBL/GenBank/DDBJ databases">
        <title>Planctomycetal bacteria perform biofilm scaping via a novel small molecule.</title>
        <authorList>
            <person name="Jeske O."/>
            <person name="Boedeker C."/>
            <person name="Wiegand S."/>
            <person name="Breitling P."/>
            <person name="Kallscheuer N."/>
            <person name="Jogler M."/>
            <person name="Rohde M."/>
            <person name="Petersen J."/>
            <person name="Medema M.H."/>
            <person name="Surup F."/>
            <person name="Jogler C."/>
        </authorList>
    </citation>
    <scope>NUCLEOTIDE SEQUENCE [LARGE SCALE GENOMIC DNA]</scope>
    <source>
        <strain evidence="8 9">Mal15</strain>
    </source>
</reference>